<dbReference type="EMBL" id="MLAK01000134">
    <property type="protein sequence ID" value="OHT16185.1"/>
    <property type="molecule type" value="Genomic_DNA"/>
</dbReference>
<sequence length="1348" mass="153042">MREIQETFDLIQKAQQKESSQRQIISTLLHIQNKVNKSNFGTQDSSNDSFLQAIWNFFMFSASFPSLSVQLASERAAIIFLCRIYPFFPFQIENIIASEVKNGPDGRQAAILVSSFAFVAQRLPSMRRSEFFHFCEPIQSIIASKTPLISSIASNIIEKLTVASPKWHRDLLRKFLKNGVETFQMRAVASIIKNVPALSKEAFRSGNLAMMAFILAGNPKLKISKSFDISAVLEEASSLQCSGSSLDDCLTILSRAHRIKTKFLIKNQEKSQTNKEINKEMNEENFVEFSMKNIRKKIPLLRLVDRPAFYLFDGIPLDILLPKKSDGVLILTAKFKKLSLLANQKYSNKIFPIFRDFLLTSPEELASPCMQALSECINSFSGHPDFPEFIKQIIQPILYQFPTNDEILCENCLNKNLTFDFLEKKVSWLMIVDVCNIIAALNPCHLTHLGGLKNIVASITNYITSPNVKLSKAASDAIFGITRIGNCDAILNEIFSLFDNFSPVSVTRTLSLITRLVERNGIYNILDGFLCLAEEAVQLFDDNLAVLSATFKFAATLRLRDAKMRMKNLFNSAILILSAHTKYFTGQLPQQIQFSSVNEERFNRFLFLIEEEISSQEAEKITFDVAYSAFEFLRTYPDCDCEFGDENGNGIAFWLCDDLIKIFPASVSEYSVRNPGFDALSVFWKGFNYFSTVKDVEIGAIWCRACLESHNSIQGKESSFSQLFSLISSDSVSSMNTDSLENQETRNSEYQNYEKVSLVIENMAEFSFDHPGKVSHSCLNTFALFLMKSPKFRPKLRKFMNSFEDLQHETLMSFLFNADKMSFLETFPDEDEGQYMELDDYTSESDDSSDFSENDESFGDNFTFISVSQEKLLDFSDENEYLLMTRLKFSHFCNITNENISTIIKKVKLSKSTVNTQELLLLLAIFCLRNEFYIKRKFDGICQKIIELDKEHASIFFHLHDSFGLGVHESLSLASFDVMADSILTKEKIKRTDLIKILQTFSKFPSHFFGHKNHVNKGHESKNEKIEIKNEIDQKIQQKLLSLALIAITKAEENLKKLHLALTLFACVVSAFPVVDEITASQFASLFLENVDRLPEDASNRCLRDLASKINESNESRVRAAISSANRKQIEFISPSGVALLSANVRLLPSLENFDSLPYVESLLSPRSVPSFFCRGANFILELVKRAEFSSSSSFLSSQLRTSAQLLLDARKELDDSFLPPSMILTFPVIASTMRTGGVRANGEVNYYFYKVLSFLILTQYENQNESPTSPFVKAVESFLVSHESAEFETQAKFSFFASFIRCFTQQTSGFKKLKHHIINILPLSISSNAREMYSQSLLELKRIENSK</sequence>
<dbReference type="VEuPathDB" id="TrichDB:TRFO_13332"/>
<dbReference type="Proteomes" id="UP000179807">
    <property type="component" value="Unassembled WGS sequence"/>
</dbReference>
<evidence type="ECO:0000313" key="2">
    <source>
        <dbReference type="Proteomes" id="UP000179807"/>
    </source>
</evidence>
<organism evidence="1 2">
    <name type="scientific">Tritrichomonas foetus</name>
    <dbReference type="NCBI Taxonomy" id="1144522"/>
    <lineage>
        <taxon>Eukaryota</taxon>
        <taxon>Metamonada</taxon>
        <taxon>Parabasalia</taxon>
        <taxon>Tritrichomonadida</taxon>
        <taxon>Tritrichomonadidae</taxon>
        <taxon>Tritrichomonas</taxon>
    </lineage>
</organism>
<keyword evidence="2" id="KW-1185">Reference proteome</keyword>
<dbReference type="SUPFAM" id="SSF48371">
    <property type="entry name" value="ARM repeat"/>
    <property type="match status" value="1"/>
</dbReference>
<comment type="caution">
    <text evidence="1">The sequence shown here is derived from an EMBL/GenBank/DDBJ whole genome shotgun (WGS) entry which is preliminary data.</text>
</comment>
<dbReference type="RefSeq" id="XP_068369321.1">
    <property type="nucleotide sequence ID" value="XM_068497186.1"/>
</dbReference>
<dbReference type="InterPro" id="IPR016024">
    <property type="entry name" value="ARM-type_fold"/>
</dbReference>
<evidence type="ECO:0000313" key="1">
    <source>
        <dbReference type="EMBL" id="OHT16185.1"/>
    </source>
</evidence>
<gene>
    <name evidence="1" type="ORF">TRFO_13332</name>
</gene>
<name>A0A1J4KY54_9EUKA</name>
<dbReference type="GeneID" id="94831890"/>
<protein>
    <submittedName>
        <fullName evidence="1">Uncharacterized protein</fullName>
    </submittedName>
</protein>
<reference evidence="1" key="1">
    <citation type="submission" date="2016-10" db="EMBL/GenBank/DDBJ databases">
        <authorList>
            <person name="Benchimol M."/>
            <person name="Almeida L.G."/>
            <person name="Vasconcelos A.T."/>
            <person name="Perreira-Neves A."/>
            <person name="Rosa I.A."/>
            <person name="Tasca T."/>
            <person name="Bogo M.R."/>
            <person name="de Souza W."/>
        </authorList>
    </citation>
    <scope>NUCLEOTIDE SEQUENCE [LARGE SCALE GENOMIC DNA]</scope>
    <source>
        <strain evidence="1">K</strain>
    </source>
</reference>
<accession>A0A1J4KY54</accession>
<proteinExistence type="predicted"/>